<dbReference type="EMBL" id="CP001087">
    <property type="protein sequence ID" value="ACN17648.1"/>
    <property type="molecule type" value="Genomic_DNA"/>
</dbReference>
<feature type="transmembrane region" description="Helical" evidence="1">
    <location>
        <begin position="219"/>
        <end position="238"/>
    </location>
</feature>
<feature type="transmembrane region" description="Helical" evidence="1">
    <location>
        <begin position="123"/>
        <end position="145"/>
    </location>
</feature>
<organism evidence="2 3">
    <name type="scientific">Desulforapulum autotrophicum (strain ATCC 43914 / DSM 3382 / VKM B-1955 / HRM2)</name>
    <name type="common">Desulfobacterium autotrophicum</name>
    <dbReference type="NCBI Taxonomy" id="177437"/>
    <lineage>
        <taxon>Bacteria</taxon>
        <taxon>Pseudomonadati</taxon>
        <taxon>Thermodesulfobacteriota</taxon>
        <taxon>Desulfobacteria</taxon>
        <taxon>Desulfobacterales</taxon>
        <taxon>Desulfobacteraceae</taxon>
        <taxon>Desulforapulum</taxon>
    </lineage>
</organism>
<evidence type="ECO:0008006" key="4">
    <source>
        <dbReference type="Google" id="ProtNLM"/>
    </source>
</evidence>
<dbReference type="AlphaFoldDB" id="C0QG69"/>
<keyword evidence="1" id="KW-1133">Transmembrane helix</keyword>
<evidence type="ECO:0000313" key="2">
    <source>
        <dbReference type="EMBL" id="ACN17648.1"/>
    </source>
</evidence>
<keyword evidence="1" id="KW-0472">Membrane</keyword>
<feature type="transmembrane region" description="Helical" evidence="1">
    <location>
        <begin position="68"/>
        <end position="88"/>
    </location>
</feature>
<keyword evidence="3" id="KW-1185">Reference proteome</keyword>
<dbReference type="RefSeq" id="WP_015906362.1">
    <property type="nucleotide sequence ID" value="NC_012108.1"/>
</dbReference>
<dbReference type="eggNOG" id="ENOG502ZC4V">
    <property type="taxonomic scope" value="Bacteria"/>
</dbReference>
<dbReference type="OrthoDB" id="9801221at2"/>
<evidence type="ECO:0000256" key="1">
    <source>
        <dbReference type="SAM" id="Phobius"/>
    </source>
</evidence>
<feature type="transmembrane region" description="Helical" evidence="1">
    <location>
        <begin position="152"/>
        <end position="172"/>
    </location>
</feature>
<reference evidence="2 3" key="1">
    <citation type="journal article" date="2009" name="Environ. Microbiol.">
        <title>Genome sequence of Desulfobacterium autotrophicum HRM2, a marine sulfate reducer oxidizing organic carbon completely to carbon dioxide.</title>
        <authorList>
            <person name="Strittmatter A.W."/>
            <person name="Liesegang H."/>
            <person name="Rabus R."/>
            <person name="Decker I."/>
            <person name="Amann J."/>
            <person name="Andres S."/>
            <person name="Henne A."/>
            <person name="Fricke W.F."/>
            <person name="Martinez-Arias R."/>
            <person name="Bartels D."/>
            <person name="Goesmann A."/>
            <person name="Krause L."/>
            <person name="Puehler A."/>
            <person name="Klenk H.P."/>
            <person name="Richter M."/>
            <person name="Schuler M."/>
            <person name="Gloeckner F.O."/>
            <person name="Meyerdierks A."/>
            <person name="Gottschalk G."/>
            <person name="Amann R."/>
        </authorList>
    </citation>
    <scope>NUCLEOTIDE SEQUENCE [LARGE SCALE GENOMIC DNA]</scope>
    <source>
        <strain evidence="3">ATCC 43914 / DSM 3382 / HRM2</strain>
    </source>
</reference>
<dbReference type="KEGG" id="dat:HRM2_45920"/>
<proteinExistence type="predicted"/>
<accession>C0QG69</accession>
<gene>
    <name evidence="2" type="ordered locus">HRM2_45920</name>
</gene>
<protein>
    <recommendedName>
        <fullName evidence="4">Zinc ribbon domain-containing protein</fullName>
    </recommendedName>
</protein>
<keyword evidence="1" id="KW-0812">Transmembrane</keyword>
<dbReference type="HOGENOM" id="CLU_1093106_0_0_7"/>
<evidence type="ECO:0000313" key="3">
    <source>
        <dbReference type="Proteomes" id="UP000000442"/>
    </source>
</evidence>
<name>C0QG69_DESAH</name>
<sequence length="245" mass="27755">MGYCPKCNHEQKQENTECENCGIVFAKYNSWLSSRDAIKSTCLSTKEHPSFCSLGNLLFYVKADESIFVFYARLVLLIGIVLWGFRFITSSIESNYAGESYMHLVNLPFHEAGHIFFRPFGPFIASFGGTMGQFIMPLICSFVLLLKTRDTFGACVTLWWFGQNFFDIAPYINDARSLNLPLVGGNTGHSSPYGFHDWEYLLTESGLLSHDHLIAKSSVTLGTIIFVLSFTWGAILLYKQFRNRV</sequence>
<dbReference type="STRING" id="177437.HRM2_45920"/>
<dbReference type="Proteomes" id="UP000000442">
    <property type="component" value="Chromosome"/>
</dbReference>